<dbReference type="EMBL" id="OZ022407">
    <property type="protein sequence ID" value="CAK9438755.1"/>
    <property type="molecule type" value="Genomic_DNA"/>
</dbReference>
<dbReference type="PANTHER" id="PTHR12059:SF5">
    <property type="entry name" value="LARGE RIBOSOMAL SUBUNIT PROTEIN UL23M"/>
    <property type="match status" value="1"/>
</dbReference>
<organism evidence="5 6">
    <name type="scientific">Lodderomyces beijingensis</name>
    <dbReference type="NCBI Taxonomy" id="1775926"/>
    <lineage>
        <taxon>Eukaryota</taxon>
        <taxon>Fungi</taxon>
        <taxon>Dikarya</taxon>
        <taxon>Ascomycota</taxon>
        <taxon>Saccharomycotina</taxon>
        <taxon>Pichiomycetes</taxon>
        <taxon>Debaryomycetaceae</taxon>
        <taxon>Candida/Lodderomyces clade</taxon>
        <taxon>Lodderomyces</taxon>
    </lineage>
</organism>
<gene>
    <name evidence="5" type="ORF">LODBEIA_P29790</name>
</gene>
<dbReference type="PANTHER" id="PTHR12059">
    <property type="entry name" value="RIBOSOMAL PROTEIN L23-RELATED"/>
    <property type="match status" value="1"/>
</dbReference>
<sequence>MDFKTPSSMISSISKVFARARHFRPRARDYPKVNVKEVELNPRRYGFRKIRPPILAQSKTKTLFPNSELAKLYVEHGKRIPNRFMSQMDSGRARAYFEEFQQRIMMDEPHFTVGKKQIFLPQGRVCLLRNNAKHTPYQAKFLVPKSMNKMDLRDYLWHIYGLRALNVTVQLQPATWARGPNDHGRYRQPQLKKMTIDMAEPFVWPEVSKEQLDKFENQAHNSIEQMEDAYAVGSDKNKPNEIYDGMFKEDAVVKRFIPTQFKRTNTKATKQLQQSFNVQETRNRLARHLNL</sequence>
<evidence type="ECO:0000256" key="4">
    <source>
        <dbReference type="ARBA" id="ARBA00039977"/>
    </source>
</evidence>
<evidence type="ECO:0000256" key="1">
    <source>
        <dbReference type="ARBA" id="ARBA00006700"/>
    </source>
</evidence>
<dbReference type="Pfam" id="PF00276">
    <property type="entry name" value="Ribosomal_L23"/>
    <property type="match status" value="1"/>
</dbReference>
<reference evidence="5 6" key="1">
    <citation type="submission" date="2024-03" db="EMBL/GenBank/DDBJ databases">
        <authorList>
            <person name="Brejova B."/>
        </authorList>
    </citation>
    <scope>NUCLEOTIDE SEQUENCE [LARGE SCALE GENOMIC DNA]</scope>
    <source>
        <strain evidence="5 6">CBS 14171</strain>
    </source>
</reference>
<dbReference type="RefSeq" id="XP_066829917.1">
    <property type="nucleotide sequence ID" value="XM_066973037.1"/>
</dbReference>
<name>A0ABP0ZKT6_9ASCO</name>
<evidence type="ECO:0000313" key="6">
    <source>
        <dbReference type="Proteomes" id="UP001497383"/>
    </source>
</evidence>
<evidence type="ECO:0000256" key="3">
    <source>
        <dbReference type="ARBA" id="ARBA00023274"/>
    </source>
</evidence>
<keyword evidence="3" id="KW-0687">Ribonucleoprotein</keyword>
<proteinExistence type="inferred from homology"/>
<evidence type="ECO:0000313" key="5">
    <source>
        <dbReference type="EMBL" id="CAK9438755.1"/>
    </source>
</evidence>
<dbReference type="InterPro" id="IPR012677">
    <property type="entry name" value="Nucleotide-bd_a/b_plait_sf"/>
</dbReference>
<dbReference type="InterPro" id="IPR012678">
    <property type="entry name" value="Ribosomal_uL23/eL15/eS24_sf"/>
</dbReference>
<dbReference type="Gene3D" id="3.30.70.330">
    <property type="match status" value="1"/>
</dbReference>
<dbReference type="Proteomes" id="UP001497383">
    <property type="component" value="Chromosome 3"/>
</dbReference>
<dbReference type="SUPFAM" id="SSF54189">
    <property type="entry name" value="Ribosomal proteins S24e, L23 and L15e"/>
    <property type="match status" value="1"/>
</dbReference>
<dbReference type="InterPro" id="IPR013025">
    <property type="entry name" value="Ribosomal_uL23-like"/>
</dbReference>
<protein>
    <recommendedName>
        <fullName evidence="4">Large ribosomal subunit protein uL23m</fullName>
    </recommendedName>
</protein>
<evidence type="ECO:0000256" key="2">
    <source>
        <dbReference type="ARBA" id="ARBA00022980"/>
    </source>
</evidence>
<keyword evidence="6" id="KW-1185">Reference proteome</keyword>
<keyword evidence="2" id="KW-0689">Ribosomal protein</keyword>
<dbReference type="GeneID" id="92208175"/>
<comment type="similarity">
    <text evidence="1">Belongs to the universal ribosomal protein uL23 family.</text>
</comment>
<accession>A0ABP0ZKT6</accession>